<dbReference type="EMBL" id="CM010716">
    <property type="protein sequence ID" value="RZC50202.1"/>
    <property type="molecule type" value="Genomic_DNA"/>
</dbReference>
<evidence type="ECO:0000256" key="1">
    <source>
        <dbReference type="SAM" id="SignalP"/>
    </source>
</evidence>
<gene>
    <name evidence="4" type="ORF">C5167_018625</name>
    <name evidence="3" type="ORF">C5167_018626</name>
    <name evidence="2" type="ORF">C5167_018628</name>
</gene>
<evidence type="ECO:0000313" key="3">
    <source>
        <dbReference type="EMBL" id="RZC50202.1"/>
    </source>
</evidence>
<dbReference type="AlphaFoldDB" id="A0A4Y7IR72"/>
<dbReference type="Gramene" id="RZC50202">
    <property type="protein sequence ID" value="RZC50202"/>
    <property type="gene ID" value="C5167_018626"/>
</dbReference>
<feature type="chain" id="PRO_5036362350" description="Defensin-like protein" evidence="1">
    <location>
        <begin position="31"/>
        <end position="92"/>
    </location>
</feature>
<dbReference type="Proteomes" id="UP000316621">
    <property type="component" value="Chromosome 2"/>
</dbReference>
<dbReference type="Gramene" id="RZC50201">
    <property type="protein sequence ID" value="RZC50201"/>
    <property type="gene ID" value="C5167_018628"/>
</dbReference>
<evidence type="ECO:0008006" key="6">
    <source>
        <dbReference type="Google" id="ProtNLM"/>
    </source>
</evidence>
<dbReference type="Gramene" id="RZC50203">
    <property type="protein sequence ID" value="RZC50203"/>
    <property type="gene ID" value="C5167_018625"/>
</dbReference>
<evidence type="ECO:0000313" key="5">
    <source>
        <dbReference type="Proteomes" id="UP000316621"/>
    </source>
</evidence>
<feature type="signal peptide" evidence="1">
    <location>
        <begin position="1"/>
        <end position="30"/>
    </location>
</feature>
<sequence length="92" mass="9474">MAFKSSSSPMLVGLVFALVVLSANLEMASAVGLSCRVGVALNVEVLGSCPVDNCFGVCTAHCPANFKVDAYACVLNLLGISLNGCSCCYIHI</sequence>
<keyword evidence="1" id="KW-0732">Signal</keyword>
<evidence type="ECO:0000313" key="4">
    <source>
        <dbReference type="EMBL" id="RZC50203.1"/>
    </source>
</evidence>
<dbReference type="EMBL" id="CM010716">
    <property type="protein sequence ID" value="RZC50203.1"/>
    <property type="molecule type" value="Genomic_DNA"/>
</dbReference>
<protein>
    <recommendedName>
        <fullName evidence="6">Defensin-like protein</fullName>
    </recommendedName>
</protein>
<reference evidence="3 5" key="1">
    <citation type="journal article" date="2018" name="Science">
        <title>The opium poppy genome and morphinan production.</title>
        <authorList>
            <person name="Guo L."/>
            <person name="Winzer T."/>
            <person name="Yang X."/>
            <person name="Li Y."/>
            <person name="Ning Z."/>
            <person name="He Z."/>
            <person name="Teodor R."/>
            <person name="Lu Y."/>
            <person name="Bowser T.A."/>
            <person name="Graham I.A."/>
            <person name="Ye K."/>
        </authorList>
    </citation>
    <scope>NUCLEOTIDE SEQUENCE [LARGE SCALE GENOMIC DNA]</scope>
    <source>
        <strain evidence="5">cv. HN1</strain>
        <tissue evidence="3">Leaves</tissue>
    </source>
</reference>
<organism evidence="3 5">
    <name type="scientific">Papaver somniferum</name>
    <name type="common">Opium poppy</name>
    <dbReference type="NCBI Taxonomy" id="3469"/>
    <lineage>
        <taxon>Eukaryota</taxon>
        <taxon>Viridiplantae</taxon>
        <taxon>Streptophyta</taxon>
        <taxon>Embryophyta</taxon>
        <taxon>Tracheophyta</taxon>
        <taxon>Spermatophyta</taxon>
        <taxon>Magnoliopsida</taxon>
        <taxon>Ranunculales</taxon>
        <taxon>Papaveraceae</taxon>
        <taxon>Papaveroideae</taxon>
        <taxon>Papaver</taxon>
    </lineage>
</organism>
<evidence type="ECO:0000313" key="2">
    <source>
        <dbReference type="EMBL" id="RZC50201.1"/>
    </source>
</evidence>
<proteinExistence type="predicted"/>
<name>A0A4Y7IR72_PAPSO</name>
<dbReference type="EMBL" id="CM010716">
    <property type="protein sequence ID" value="RZC50201.1"/>
    <property type="molecule type" value="Genomic_DNA"/>
</dbReference>
<accession>A0A4Y7IR72</accession>
<keyword evidence="5" id="KW-1185">Reference proteome</keyword>